<gene>
    <name evidence="1" type="ordered locus">Ava_0388</name>
</gene>
<accession>Q3MG72</accession>
<dbReference type="AlphaFoldDB" id="Q3MG72"/>
<evidence type="ECO:0000313" key="1">
    <source>
        <dbReference type="EMBL" id="ABA20014.1"/>
    </source>
</evidence>
<dbReference type="HOGENOM" id="CLU_191959_0_0_3"/>
<proteinExistence type="predicted"/>
<reference evidence="2" key="1">
    <citation type="journal article" date="2014" name="Stand. Genomic Sci.">
        <title>Complete genome sequence of Anabaena variabilis ATCC 29413.</title>
        <authorList>
            <person name="Thiel T."/>
            <person name="Pratte B.S."/>
            <person name="Zhong J."/>
            <person name="Goodwin L."/>
            <person name="Copeland A."/>
            <person name="Lucas S."/>
            <person name="Han C."/>
            <person name="Pitluck S."/>
            <person name="Land M.L."/>
            <person name="Kyrpides N.C."/>
            <person name="Woyke T."/>
        </authorList>
    </citation>
    <scope>NUCLEOTIDE SEQUENCE [LARGE SCALE GENOMIC DNA]</scope>
    <source>
        <strain evidence="2">ATCC 29413 / PCC 7937</strain>
    </source>
</reference>
<dbReference type="eggNOG" id="ENOG5031ZR6">
    <property type="taxonomic scope" value="Bacteria"/>
</dbReference>
<dbReference type="EMBL" id="CP000117">
    <property type="protein sequence ID" value="ABA20014.1"/>
    <property type="molecule type" value="Genomic_DNA"/>
</dbReference>
<dbReference type="KEGG" id="ava:Ava_0388"/>
<sequence>MIKNFAEVGMNRQIYISLMVLPMCFSHAWVNLVSGSNVSSFMTQTVSTTAVMTDSKNTQSQMISWQISARDEQTGDCLRQRKCKD</sequence>
<evidence type="ECO:0000313" key="2">
    <source>
        <dbReference type="Proteomes" id="UP000002533"/>
    </source>
</evidence>
<name>Q3MG72_TRIV2</name>
<organism evidence="1 2">
    <name type="scientific">Trichormus variabilis (strain ATCC 29413 / PCC 7937)</name>
    <name type="common">Anabaena variabilis</name>
    <dbReference type="NCBI Taxonomy" id="240292"/>
    <lineage>
        <taxon>Bacteria</taxon>
        <taxon>Bacillati</taxon>
        <taxon>Cyanobacteriota</taxon>
        <taxon>Cyanophyceae</taxon>
        <taxon>Nostocales</taxon>
        <taxon>Nostocaceae</taxon>
        <taxon>Trichormus</taxon>
    </lineage>
</organism>
<dbReference type="Proteomes" id="UP000002533">
    <property type="component" value="Chromosome"/>
</dbReference>
<protein>
    <submittedName>
        <fullName evidence="1">Uncharacterized protein</fullName>
    </submittedName>
</protein>